<dbReference type="HAMAP" id="MF_00042">
    <property type="entry name" value="RNase_H"/>
    <property type="match status" value="1"/>
</dbReference>
<dbReference type="PANTHER" id="PTHR10642">
    <property type="entry name" value="RIBONUCLEASE H1"/>
    <property type="match status" value="1"/>
</dbReference>
<keyword evidence="6 11" id="KW-0540">Nuclease</keyword>
<comment type="cofactor">
    <cofactor evidence="11">
        <name>Mg(2+)</name>
        <dbReference type="ChEBI" id="CHEBI:18420"/>
    </cofactor>
    <text evidence="11">Binds 1 Mg(2+) ion per subunit. May bind a second metal ion at a regulatory site, or after substrate binding.</text>
</comment>
<accession>B9XM99</accession>
<evidence type="ECO:0000256" key="4">
    <source>
        <dbReference type="ARBA" id="ARBA00011245"/>
    </source>
</evidence>
<evidence type="ECO:0000256" key="8">
    <source>
        <dbReference type="ARBA" id="ARBA00022759"/>
    </source>
</evidence>
<dbReference type="NCBIfam" id="NF001236">
    <property type="entry name" value="PRK00203.1"/>
    <property type="match status" value="1"/>
</dbReference>
<gene>
    <name evidence="11" type="primary">rnhA</name>
    <name evidence="13" type="ORF">Cflav_PD2220</name>
</gene>
<organism evidence="13 14">
    <name type="scientific">Pedosphaera parvula (strain Ellin514)</name>
    <dbReference type="NCBI Taxonomy" id="320771"/>
    <lineage>
        <taxon>Bacteria</taxon>
        <taxon>Pseudomonadati</taxon>
        <taxon>Verrucomicrobiota</taxon>
        <taxon>Pedosphaerae</taxon>
        <taxon>Pedosphaerales</taxon>
        <taxon>Pedosphaeraceae</taxon>
        <taxon>Pedosphaera</taxon>
    </lineage>
</organism>
<feature type="binding site" evidence="11">
    <location>
        <position position="24"/>
    </location>
    <ligand>
        <name>Mg(2+)</name>
        <dbReference type="ChEBI" id="CHEBI:18420"/>
        <label>2</label>
    </ligand>
</feature>
<evidence type="ECO:0000256" key="5">
    <source>
        <dbReference type="ARBA" id="ARBA00012180"/>
    </source>
</evidence>
<evidence type="ECO:0000256" key="2">
    <source>
        <dbReference type="ARBA" id="ARBA00004065"/>
    </source>
</evidence>
<dbReference type="RefSeq" id="WP_007416938.1">
    <property type="nucleotide sequence ID" value="NZ_ABOX02000033.1"/>
</dbReference>
<dbReference type="SUPFAM" id="SSF53098">
    <property type="entry name" value="Ribonuclease H-like"/>
    <property type="match status" value="1"/>
</dbReference>
<dbReference type="GO" id="GO:0003676">
    <property type="term" value="F:nucleic acid binding"/>
    <property type="evidence" value="ECO:0007669"/>
    <property type="project" value="InterPro"/>
</dbReference>
<evidence type="ECO:0000256" key="3">
    <source>
        <dbReference type="ARBA" id="ARBA00005300"/>
    </source>
</evidence>
<sequence>MHTHVHSWLKSFRKQLKKVTIHTDGACHGNPGPGGWAAILEFGPHKRELSGGAPATTNNRMELQAAIEALTALKEPCEVDFFTDSEYLRQGVSGWIWNWKRNGWRTKDKKPVKNDELWRLLDTAVARHKISWHWVKGHAGNTGNERCDVLATDAIAHIKKTHTKDHLKTLLKEFKTADAVSKSSSELFNHGLRSLIK</sequence>
<evidence type="ECO:0000256" key="10">
    <source>
        <dbReference type="ARBA" id="ARBA00022842"/>
    </source>
</evidence>
<comment type="function">
    <text evidence="2 11">Endonuclease that specifically degrades the RNA of RNA-DNA hybrids.</text>
</comment>
<dbReference type="PANTHER" id="PTHR10642:SF26">
    <property type="entry name" value="RIBONUCLEASE H1"/>
    <property type="match status" value="1"/>
</dbReference>
<keyword evidence="8 11" id="KW-0255">Endonuclease</keyword>
<protein>
    <recommendedName>
        <fullName evidence="5 11">Ribonuclease H</fullName>
        <shortName evidence="11">RNase H</shortName>
        <ecNumber evidence="5 11">3.1.26.4</ecNumber>
    </recommendedName>
</protein>
<feature type="binding site" evidence="11">
    <location>
        <position position="84"/>
    </location>
    <ligand>
        <name>Mg(2+)</name>
        <dbReference type="ChEBI" id="CHEBI:18420"/>
        <label>1</label>
    </ligand>
</feature>
<comment type="subunit">
    <text evidence="4 11">Monomer.</text>
</comment>
<dbReference type="EMBL" id="ABOX02000033">
    <property type="protein sequence ID" value="EEF59092.1"/>
    <property type="molecule type" value="Genomic_DNA"/>
</dbReference>
<dbReference type="InterPro" id="IPR012337">
    <property type="entry name" value="RNaseH-like_sf"/>
</dbReference>
<dbReference type="InterPro" id="IPR002156">
    <property type="entry name" value="RNaseH_domain"/>
</dbReference>
<keyword evidence="7 11" id="KW-0479">Metal-binding</keyword>
<dbReference type="InterPro" id="IPR050092">
    <property type="entry name" value="RNase_H"/>
</dbReference>
<dbReference type="GO" id="GO:0000287">
    <property type="term" value="F:magnesium ion binding"/>
    <property type="evidence" value="ECO:0007669"/>
    <property type="project" value="UniProtKB-UniRule"/>
</dbReference>
<evidence type="ECO:0000256" key="6">
    <source>
        <dbReference type="ARBA" id="ARBA00022722"/>
    </source>
</evidence>
<comment type="similarity">
    <text evidence="3 11">Belongs to the RNase H family.</text>
</comment>
<evidence type="ECO:0000313" key="14">
    <source>
        <dbReference type="Proteomes" id="UP000003688"/>
    </source>
</evidence>
<dbReference type="Proteomes" id="UP000003688">
    <property type="component" value="Unassembled WGS sequence"/>
</dbReference>
<proteinExistence type="inferred from homology"/>
<comment type="catalytic activity">
    <reaction evidence="1 11">
        <text>Endonucleolytic cleavage to 5'-phosphomonoester.</text>
        <dbReference type="EC" id="3.1.26.4"/>
    </reaction>
</comment>
<name>B9XM99_PEDPL</name>
<dbReference type="FunFam" id="3.30.420.10:FF:000089">
    <property type="entry name" value="Ribonuclease H"/>
    <property type="match status" value="1"/>
</dbReference>
<keyword evidence="10 11" id="KW-0460">Magnesium</keyword>
<dbReference type="GO" id="GO:0043137">
    <property type="term" value="P:DNA replication, removal of RNA primer"/>
    <property type="evidence" value="ECO:0007669"/>
    <property type="project" value="TreeGrafter"/>
</dbReference>
<comment type="subcellular location">
    <subcellularLocation>
        <location evidence="11">Cytoplasm</location>
    </subcellularLocation>
</comment>
<feature type="binding site" evidence="11">
    <location>
        <position position="148"/>
    </location>
    <ligand>
        <name>Mg(2+)</name>
        <dbReference type="ChEBI" id="CHEBI:18420"/>
        <label>2</label>
    </ligand>
</feature>
<evidence type="ECO:0000259" key="12">
    <source>
        <dbReference type="PROSITE" id="PS50879"/>
    </source>
</evidence>
<evidence type="ECO:0000256" key="11">
    <source>
        <dbReference type="HAMAP-Rule" id="MF_00042"/>
    </source>
</evidence>
<dbReference type="Pfam" id="PF00075">
    <property type="entry name" value="RNase_H"/>
    <property type="match status" value="1"/>
</dbReference>
<dbReference type="InterPro" id="IPR036397">
    <property type="entry name" value="RNaseH_sf"/>
</dbReference>
<reference evidence="13 14" key="1">
    <citation type="journal article" date="2011" name="J. Bacteriol.">
        <title>Genome sequence of 'Pedosphaera parvula' Ellin514, an aerobic Verrucomicrobial isolate from pasture soil.</title>
        <authorList>
            <person name="Kant R."/>
            <person name="van Passel M.W."/>
            <person name="Sangwan P."/>
            <person name="Palva A."/>
            <person name="Lucas S."/>
            <person name="Copeland A."/>
            <person name="Lapidus A."/>
            <person name="Glavina Del Rio T."/>
            <person name="Dalin E."/>
            <person name="Tice H."/>
            <person name="Bruce D."/>
            <person name="Goodwin L."/>
            <person name="Pitluck S."/>
            <person name="Chertkov O."/>
            <person name="Larimer F.W."/>
            <person name="Land M.L."/>
            <person name="Hauser L."/>
            <person name="Brettin T.S."/>
            <person name="Detter J.C."/>
            <person name="Han S."/>
            <person name="de Vos W.M."/>
            <person name="Janssen P.H."/>
            <person name="Smidt H."/>
        </authorList>
    </citation>
    <scope>NUCLEOTIDE SEQUENCE [LARGE SCALE GENOMIC DNA]</scope>
    <source>
        <strain evidence="13 14">Ellin514</strain>
    </source>
</reference>
<comment type="caution">
    <text evidence="13">The sequence shown here is derived from an EMBL/GenBank/DDBJ whole genome shotgun (WGS) entry which is preliminary data.</text>
</comment>
<dbReference type="InterPro" id="IPR022892">
    <property type="entry name" value="RNaseHI"/>
</dbReference>
<evidence type="ECO:0000313" key="13">
    <source>
        <dbReference type="EMBL" id="EEF59092.1"/>
    </source>
</evidence>
<feature type="binding site" evidence="11">
    <location>
        <position position="62"/>
    </location>
    <ligand>
        <name>Mg(2+)</name>
        <dbReference type="ChEBI" id="CHEBI:18420"/>
        <label>1</label>
    </ligand>
</feature>
<keyword evidence="9 11" id="KW-0378">Hydrolase</keyword>
<feature type="domain" description="RNase H type-1" evidence="12">
    <location>
        <begin position="15"/>
        <end position="156"/>
    </location>
</feature>
<dbReference type="Gene3D" id="3.30.420.10">
    <property type="entry name" value="Ribonuclease H-like superfamily/Ribonuclease H"/>
    <property type="match status" value="1"/>
</dbReference>
<dbReference type="GO" id="GO:0005737">
    <property type="term" value="C:cytoplasm"/>
    <property type="evidence" value="ECO:0007669"/>
    <property type="project" value="UniProtKB-SubCell"/>
</dbReference>
<dbReference type="STRING" id="320771.Cflav_PD2220"/>
<dbReference type="PROSITE" id="PS50879">
    <property type="entry name" value="RNASE_H_1"/>
    <property type="match status" value="1"/>
</dbReference>
<dbReference type="AlphaFoldDB" id="B9XM99"/>
<evidence type="ECO:0000256" key="7">
    <source>
        <dbReference type="ARBA" id="ARBA00022723"/>
    </source>
</evidence>
<keyword evidence="14" id="KW-1185">Reference proteome</keyword>
<dbReference type="EC" id="3.1.26.4" evidence="5 11"/>
<keyword evidence="11" id="KW-0963">Cytoplasm</keyword>
<dbReference type="GO" id="GO:0004523">
    <property type="term" value="F:RNA-DNA hybrid ribonuclease activity"/>
    <property type="evidence" value="ECO:0007669"/>
    <property type="project" value="UniProtKB-UniRule"/>
</dbReference>
<dbReference type="CDD" id="cd09278">
    <property type="entry name" value="RNase_HI_prokaryote_like"/>
    <property type="match status" value="1"/>
</dbReference>
<evidence type="ECO:0000256" key="1">
    <source>
        <dbReference type="ARBA" id="ARBA00000077"/>
    </source>
</evidence>
<evidence type="ECO:0000256" key="9">
    <source>
        <dbReference type="ARBA" id="ARBA00022801"/>
    </source>
</evidence>
<feature type="binding site" evidence="11">
    <location>
        <position position="24"/>
    </location>
    <ligand>
        <name>Mg(2+)</name>
        <dbReference type="ChEBI" id="CHEBI:18420"/>
        <label>1</label>
    </ligand>
</feature>